<comment type="caution">
    <text evidence="2">The sequence shown here is derived from an EMBL/GenBank/DDBJ whole genome shotgun (WGS) entry which is preliminary data.</text>
</comment>
<feature type="domain" description="Beta-lactamase-related" evidence="1">
    <location>
        <begin position="14"/>
        <end position="299"/>
    </location>
</feature>
<dbReference type="InterPro" id="IPR050491">
    <property type="entry name" value="AmpC-like"/>
</dbReference>
<dbReference type="Proteomes" id="UP000581688">
    <property type="component" value="Unassembled WGS sequence"/>
</dbReference>
<dbReference type="EMBL" id="JACHGH010000004">
    <property type="protein sequence ID" value="MBB6453244.1"/>
    <property type="molecule type" value="Genomic_DNA"/>
</dbReference>
<dbReference type="InterPro" id="IPR012338">
    <property type="entry name" value="Beta-lactam/transpept-like"/>
</dbReference>
<organism evidence="2 3">
    <name type="scientific">Salirhabdus euzebyi</name>
    <dbReference type="NCBI Taxonomy" id="394506"/>
    <lineage>
        <taxon>Bacteria</taxon>
        <taxon>Bacillati</taxon>
        <taxon>Bacillota</taxon>
        <taxon>Bacilli</taxon>
        <taxon>Bacillales</taxon>
        <taxon>Bacillaceae</taxon>
        <taxon>Salirhabdus</taxon>
    </lineage>
</organism>
<dbReference type="Gene3D" id="3.40.710.10">
    <property type="entry name" value="DD-peptidase/beta-lactamase superfamily"/>
    <property type="match status" value="1"/>
</dbReference>
<dbReference type="AlphaFoldDB" id="A0A841Q4B9"/>
<keyword evidence="3" id="KW-1185">Reference proteome</keyword>
<evidence type="ECO:0000259" key="1">
    <source>
        <dbReference type="Pfam" id="PF00144"/>
    </source>
</evidence>
<proteinExistence type="predicted"/>
<sequence length="336" mass="38237">MEKINAYMNRKKDFSGVISITKNGEVIFQHAYGMKDREKGMSNDLNTRFCVGSMISKPITALSIMQLIERNKLTLQTPIEEFFPHYKGSGITIHHLLNHTSGIVNYLMLRKKIGWDKDHTPEEILQIVKQEKLKYTPGKKAAYNNTAYLMLGLIVSKLSGVPYEQYVRGNVFERAGMTNTGFIRDNLDGYALNYRDHKIGPHVSPTLLFACGEIVSTIEDIHRFVQALQTEVLAKKETIELMQSPSYSGKYVTFGYGWFIKNLMGHKSVSHGGNHPGGYTSHIERYLDDNLTIVVLSNDITSYSPLMMKDFGATFISRDIAAILFNSKLHFWQKMF</sequence>
<dbReference type="SUPFAM" id="SSF56601">
    <property type="entry name" value="beta-lactamase/transpeptidase-like"/>
    <property type="match status" value="1"/>
</dbReference>
<dbReference type="RefSeq" id="WP_174495651.1">
    <property type="nucleotide sequence ID" value="NZ_CADDWK010000004.1"/>
</dbReference>
<evidence type="ECO:0000313" key="3">
    <source>
        <dbReference type="Proteomes" id="UP000581688"/>
    </source>
</evidence>
<dbReference type="InterPro" id="IPR001466">
    <property type="entry name" value="Beta-lactam-related"/>
</dbReference>
<dbReference type="Pfam" id="PF00144">
    <property type="entry name" value="Beta-lactamase"/>
    <property type="match status" value="1"/>
</dbReference>
<evidence type="ECO:0000313" key="2">
    <source>
        <dbReference type="EMBL" id="MBB6453244.1"/>
    </source>
</evidence>
<dbReference type="PANTHER" id="PTHR46825">
    <property type="entry name" value="D-ALANYL-D-ALANINE-CARBOXYPEPTIDASE/ENDOPEPTIDASE AMPH"/>
    <property type="match status" value="1"/>
</dbReference>
<reference evidence="2 3" key="1">
    <citation type="submission" date="2020-08" db="EMBL/GenBank/DDBJ databases">
        <title>Genomic Encyclopedia of Type Strains, Phase IV (KMG-IV): sequencing the most valuable type-strain genomes for metagenomic binning, comparative biology and taxonomic classification.</title>
        <authorList>
            <person name="Goeker M."/>
        </authorList>
    </citation>
    <scope>NUCLEOTIDE SEQUENCE [LARGE SCALE GENOMIC DNA]</scope>
    <source>
        <strain evidence="2 3">DSM 19612</strain>
    </source>
</reference>
<name>A0A841Q4B9_9BACI</name>
<gene>
    <name evidence="2" type="ORF">HNQ94_001692</name>
</gene>
<dbReference type="PANTHER" id="PTHR46825:SF9">
    <property type="entry name" value="BETA-LACTAMASE-RELATED DOMAIN-CONTAINING PROTEIN"/>
    <property type="match status" value="1"/>
</dbReference>
<protein>
    <submittedName>
        <fullName evidence="2">CubicO group peptidase (Beta-lactamase class C family)</fullName>
    </submittedName>
</protein>
<accession>A0A841Q4B9</accession>